<feature type="region of interest" description="Disordered" evidence="1">
    <location>
        <begin position="224"/>
        <end position="262"/>
    </location>
</feature>
<evidence type="ECO:0000313" key="3">
    <source>
        <dbReference type="EMBL" id="ELR10983.1"/>
    </source>
</evidence>
<accession>L8GE34</accession>
<dbReference type="EMBL" id="KB008169">
    <property type="protein sequence ID" value="ELR10983.1"/>
    <property type="molecule type" value="Genomic_DNA"/>
</dbReference>
<dbReference type="AlphaFoldDB" id="L8GE34"/>
<protein>
    <recommendedName>
        <fullName evidence="5">Transmembrane protein</fullName>
    </recommendedName>
</protein>
<keyword evidence="2" id="KW-1133">Transmembrane helix</keyword>
<organism evidence="3 4">
    <name type="scientific">Acanthamoeba castellanii (strain ATCC 30010 / Neff)</name>
    <dbReference type="NCBI Taxonomy" id="1257118"/>
    <lineage>
        <taxon>Eukaryota</taxon>
        <taxon>Amoebozoa</taxon>
        <taxon>Discosea</taxon>
        <taxon>Longamoebia</taxon>
        <taxon>Centramoebida</taxon>
        <taxon>Acanthamoebidae</taxon>
        <taxon>Acanthamoeba</taxon>
    </lineage>
</organism>
<dbReference type="KEGG" id="acan:ACA1_104010"/>
<dbReference type="VEuPathDB" id="AmoebaDB:ACA1_104010"/>
<dbReference type="RefSeq" id="XP_004332996.1">
    <property type="nucleotide sequence ID" value="XM_004332948.1"/>
</dbReference>
<evidence type="ECO:0008006" key="5">
    <source>
        <dbReference type="Google" id="ProtNLM"/>
    </source>
</evidence>
<feature type="transmembrane region" description="Helical" evidence="2">
    <location>
        <begin position="75"/>
        <end position="100"/>
    </location>
</feature>
<evidence type="ECO:0000256" key="2">
    <source>
        <dbReference type="SAM" id="Phobius"/>
    </source>
</evidence>
<dbReference type="GeneID" id="14911398"/>
<name>L8GE34_ACACF</name>
<sequence length="262" mass="29178">MLATDFSRGAYLWEALTAASMSPTTIETATPSRVLDSLDRQQQGRDWKLADVWSPTTGHDVKRGDLLSTERLADFAAGAVLGVVFVLVTLGVGMTCRLFLCRSSRAVRPRYQAVDIVANEADLSVAETEAMIPEFSYTDLERERLQRLKEESRQQPQQKRKWWQSGRGRHEEQPTNHPQTTAPHHDVEEGPKGALEGEERKSCDQTPPRSLLLFGKWSWAPAREPAAEHGGAPLAVTQLDDASPSPPWKRRASDVVPRLDTA</sequence>
<keyword evidence="4" id="KW-1185">Reference proteome</keyword>
<feature type="region of interest" description="Disordered" evidence="1">
    <location>
        <begin position="148"/>
        <end position="209"/>
    </location>
</feature>
<evidence type="ECO:0000256" key="1">
    <source>
        <dbReference type="SAM" id="MobiDB-lite"/>
    </source>
</evidence>
<dbReference type="Proteomes" id="UP000011083">
    <property type="component" value="Unassembled WGS sequence"/>
</dbReference>
<proteinExistence type="predicted"/>
<keyword evidence="2" id="KW-0812">Transmembrane</keyword>
<feature type="compositionally biased region" description="Basic and acidic residues" evidence="1">
    <location>
        <begin position="183"/>
        <end position="203"/>
    </location>
</feature>
<reference evidence="3 4" key="1">
    <citation type="journal article" date="2013" name="Genome Biol.">
        <title>Genome of Acanthamoeba castellanii highlights extensive lateral gene transfer and early evolution of tyrosine kinase signaling.</title>
        <authorList>
            <person name="Clarke M."/>
            <person name="Lohan A.J."/>
            <person name="Liu B."/>
            <person name="Lagkouvardos I."/>
            <person name="Roy S."/>
            <person name="Zafar N."/>
            <person name="Bertelli C."/>
            <person name="Schilde C."/>
            <person name="Kianianmomeni A."/>
            <person name="Burglin T.R."/>
            <person name="Frech C."/>
            <person name="Turcotte B."/>
            <person name="Kopec K.O."/>
            <person name="Synnott J.M."/>
            <person name="Choo C."/>
            <person name="Paponov I."/>
            <person name="Finkler A."/>
            <person name="Soon Heng Tan C."/>
            <person name="Hutchins A.P."/>
            <person name="Weinmeier T."/>
            <person name="Rattei T."/>
            <person name="Chu J.S."/>
            <person name="Gimenez G."/>
            <person name="Irimia M."/>
            <person name="Rigden D.J."/>
            <person name="Fitzpatrick D.A."/>
            <person name="Lorenzo-Morales J."/>
            <person name="Bateman A."/>
            <person name="Chiu C.H."/>
            <person name="Tang P."/>
            <person name="Hegemann P."/>
            <person name="Fromm H."/>
            <person name="Raoult D."/>
            <person name="Greub G."/>
            <person name="Miranda-Saavedra D."/>
            <person name="Chen N."/>
            <person name="Nash P."/>
            <person name="Ginger M.L."/>
            <person name="Horn M."/>
            <person name="Schaap P."/>
            <person name="Caler L."/>
            <person name="Loftus B."/>
        </authorList>
    </citation>
    <scope>NUCLEOTIDE SEQUENCE [LARGE SCALE GENOMIC DNA]</scope>
    <source>
        <strain evidence="3 4">Neff</strain>
    </source>
</reference>
<evidence type="ECO:0000313" key="4">
    <source>
        <dbReference type="Proteomes" id="UP000011083"/>
    </source>
</evidence>
<gene>
    <name evidence="3" type="ORF">ACA1_104010</name>
</gene>
<keyword evidence="2" id="KW-0472">Membrane</keyword>